<evidence type="ECO:0000256" key="4">
    <source>
        <dbReference type="RuleBase" id="RU361235"/>
    </source>
</evidence>
<evidence type="ECO:0000256" key="3">
    <source>
        <dbReference type="ARBA" id="ARBA00022801"/>
    </source>
</evidence>
<organism evidence="7 9">
    <name type="scientific">Dracunculus medinensis</name>
    <name type="common">Guinea worm</name>
    <dbReference type="NCBI Taxonomy" id="318479"/>
    <lineage>
        <taxon>Eukaryota</taxon>
        <taxon>Metazoa</taxon>
        <taxon>Ecdysozoa</taxon>
        <taxon>Nematoda</taxon>
        <taxon>Chromadorea</taxon>
        <taxon>Rhabditida</taxon>
        <taxon>Spirurina</taxon>
        <taxon>Dracunculoidea</taxon>
        <taxon>Dracunculidae</taxon>
        <taxon>Dracunculus</taxon>
    </lineage>
</organism>
<proteinExistence type="inferred from homology"/>
<dbReference type="STRING" id="318479.A0A0N4UM56"/>
<accession>A0A0N4UM56</accession>
<dbReference type="InterPro" id="IPR029058">
    <property type="entry name" value="AB_hydrolase_fold"/>
</dbReference>
<dbReference type="AlphaFoldDB" id="A0A0N4UM56"/>
<dbReference type="EMBL" id="UYYG01000078">
    <property type="protein sequence ID" value="VDN52784.1"/>
    <property type="molecule type" value="Genomic_DNA"/>
</dbReference>
<comment type="similarity">
    <text evidence="1 4">Belongs to the type-B carboxylesterase/lipase family.</text>
</comment>
<evidence type="ECO:0000256" key="1">
    <source>
        <dbReference type="ARBA" id="ARBA00005964"/>
    </source>
</evidence>
<feature type="domain" description="Carboxylesterase type B" evidence="5">
    <location>
        <begin position="15"/>
        <end position="337"/>
    </location>
</feature>
<dbReference type="InterPro" id="IPR019826">
    <property type="entry name" value="Carboxylesterase_B_AS"/>
</dbReference>
<sequence length="347" mass="38939">MSPLLMKKRHVRGIQVGTKNGCVEGFQIKCDRGPVNIFLGIPYADPPVGELRFKKTHPVSSWNGILECKKYQRRAPQIDHIWDKISIRIGTSEDCLYLNIIAPDWKSPPSQPNGFAVLFFIHGGGFLVDSAVRYHYSNLARMLAVHNIIIVTIQYRLGYLGFFSTNDNNCIGNFGLWDQVTALKWISENIVYFGGDPKRITVAGHSAGAASADLLSLSPYSRNLFNRLILMGGNAECPWAISPKEKVAECSKKKAEKLGWKGDNNYDMIRYLRTLPSEKFADEMINNEVITETASLPMTPIIDGDLLPASIHDLRQQVDVKRTIIGVCEYEALLFGNLDSSYRYLCC</sequence>
<dbReference type="EC" id="3.1.1.-" evidence="4"/>
<protein>
    <recommendedName>
        <fullName evidence="4">Carboxylic ester hydrolase</fullName>
        <ecNumber evidence="4">3.1.1.-</ecNumber>
    </recommendedName>
</protein>
<dbReference type="WBParaSite" id="DME_0000891101-mRNA-1">
    <property type="protein sequence ID" value="DME_0000891101-mRNA-1"/>
    <property type="gene ID" value="DME_0000891101"/>
</dbReference>
<dbReference type="InterPro" id="IPR019819">
    <property type="entry name" value="Carboxylesterase_B_CS"/>
</dbReference>
<dbReference type="Proteomes" id="UP000038040">
    <property type="component" value="Unplaced"/>
</dbReference>
<gene>
    <name evidence="6" type="ORF">DME_LOCUS2757</name>
</gene>
<dbReference type="PROSITE" id="PS00122">
    <property type="entry name" value="CARBOXYLESTERASE_B_1"/>
    <property type="match status" value="1"/>
</dbReference>
<dbReference type="GO" id="GO:0052689">
    <property type="term" value="F:carboxylic ester hydrolase activity"/>
    <property type="evidence" value="ECO:0007669"/>
    <property type="project" value="UniProtKB-KW"/>
</dbReference>
<evidence type="ECO:0000313" key="8">
    <source>
        <dbReference type="Proteomes" id="UP000274756"/>
    </source>
</evidence>
<keyword evidence="3 4" id="KW-0378">Hydrolase</keyword>
<dbReference type="OrthoDB" id="19653at2759"/>
<evidence type="ECO:0000313" key="9">
    <source>
        <dbReference type="WBParaSite" id="DME_0000891101-mRNA-1"/>
    </source>
</evidence>
<keyword evidence="8" id="KW-1185">Reference proteome</keyword>
<dbReference type="SUPFAM" id="SSF53474">
    <property type="entry name" value="alpha/beta-Hydrolases"/>
    <property type="match status" value="1"/>
</dbReference>
<reference evidence="9" key="1">
    <citation type="submission" date="2017-02" db="UniProtKB">
        <authorList>
            <consortium name="WormBaseParasite"/>
        </authorList>
    </citation>
    <scope>IDENTIFICATION</scope>
</reference>
<reference evidence="6 8" key="2">
    <citation type="submission" date="2018-11" db="EMBL/GenBank/DDBJ databases">
        <authorList>
            <consortium name="Pathogen Informatics"/>
        </authorList>
    </citation>
    <scope>NUCLEOTIDE SEQUENCE [LARGE SCALE GENOMIC DNA]</scope>
</reference>
<dbReference type="PANTHER" id="PTHR44590:SF4">
    <property type="entry name" value="CARBOXYLIC ESTER HYDROLASE"/>
    <property type="match status" value="1"/>
</dbReference>
<dbReference type="PANTHER" id="PTHR44590">
    <property type="entry name" value="CARBOXYLIC ESTER HYDROLASE-RELATED"/>
    <property type="match status" value="1"/>
</dbReference>
<evidence type="ECO:0000259" key="5">
    <source>
        <dbReference type="Pfam" id="PF00135"/>
    </source>
</evidence>
<dbReference type="Pfam" id="PF00135">
    <property type="entry name" value="COesterase"/>
    <property type="match status" value="1"/>
</dbReference>
<dbReference type="InterPro" id="IPR002018">
    <property type="entry name" value="CarbesteraseB"/>
</dbReference>
<evidence type="ECO:0000313" key="7">
    <source>
        <dbReference type="Proteomes" id="UP000038040"/>
    </source>
</evidence>
<name>A0A0N4UM56_DRAME</name>
<keyword evidence="2" id="KW-0719">Serine esterase</keyword>
<evidence type="ECO:0000256" key="2">
    <source>
        <dbReference type="ARBA" id="ARBA00022487"/>
    </source>
</evidence>
<dbReference type="PROSITE" id="PS00941">
    <property type="entry name" value="CARBOXYLESTERASE_B_2"/>
    <property type="match status" value="1"/>
</dbReference>
<dbReference type="Gene3D" id="3.40.50.1820">
    <property type="entry name" value="alpha/beta hydrolase"/>
    <property type="match status" value="1"/>
</dbReference>
<evidence type="ECO:0000313" key="6">
    <source>
        <dbReference type="EMBL" id="VDN52784.1"/>
    </source>
</evidence>
<dbReference type="Proteomes" id="UP000274756">
    <property type="component" value="Unassembled WGS sequence"/>
</dbReference>